<name>A0ABS8V639_DATST</name>
<evidence type="ECO:0000313" key="3">
    <source>
        <dbReference type="Proteomes" id="UP000823775"/>
    </source>
</evidence>
<sequence length="285" mass="31638">MKTSIEPAGEATGAKLVFQATPINTSTPSTSGAIETQLEGESAETSSLGPFVNRAITVALEPYKHLHARMDDMEEQQPVEFLIAEFEELEDNAPFIDLLGEQPKATKKILRDDVRDEGKSRKKKKHKRNKQEKAKLREALKQSRIEEEMHIEEIRTRVGGTSSSSAPRVERHVIGAIIHSESTTLIILLSATAAATPYPLTATTATIDGSRIIPHRQLCQTLEYRDSQVYPISSLGALHIYALGTMPFFVGGGGTCESVTQVDFEILCYLIYKRKFGKKLKQLRK</sequence>
<keyword evidence="3" id="KW-1185">Reference proteome</keyword>
<protein>
    <submittedName>
        <fullName evidence="2">Uncharacterized protein</fullName>
    </submittedName>
</protein>
<organism evidence="2 3">
    <name type="scientific">Datura stramonium</name>
    <name type="common">Jimsonweed</name>
    <name type="synonym">Common thornapple</name>
    <dbReference type="NCBI Taxonomy" id="4076"/>
    <lineage>
        <taxon>Eukaryota</taxon>
        <taxon>Viridiplantae</taxon>
        <taxon>Streptophyta</taxon>
        <taxon>Embryophyta</taxon>
        <taxon>Tracheophyta</taxon>
        <taxon>Spermatophyta</taxon>
        <taxon>Magnoliopsida</taxon>
        <taxon>eudicotyledons</taxon>
        <taxon>Gunneridae</taxon>
        <taxon>Pentapetalae</taxon>
        <taxon>asterids</taxon>
        <taxon>lamiids</taxon>
        <taxon>Solanales</taxon>
        <taxon>Solanaceae</taxon>
        <taxon>Solanoideae</taxon>
        <taxon>Datureae</taxon>
        <taxon>Datura</taxon>
    </lineage>
</organism>
<feature type="compositionally biased region" description="Basic and acidic residues" evidence="1">
    <location>
        <begin position="109"/>
        <end position="119"/>
    </location>
</feature>
<evidence type="ECO:0000313" key="2">
    <source>
        <dbReference type="EMBL" id="MCD9641821.1"/>
    </source>
</evidence>
<comment type="caution">
    <text evidence="2">The sequence shown here is derived from an EMBL/GenBank/DDBJ whole genome shotgun (WGS) entry which is preliminary data.</text>
</comment>
<accession>A0ABS8V639</accession>
<feature type="region of interest" description="Disordered" evidence="1">
    <location>
        <begin position="109"/>
        <end position="135"/>
    </location>
</feature>
<dbReference type="Proteomes" id="UP000823775">
    <property type="component" value="Unassembled WGS sequence"/>
</dbReference>
<reference evidence="2 3" key="1">
    <citation type="journal article" date="2021" name="BMC Genomics">
        <title>Datura genome reveals duplications of psychoactive alkaloid biosynthetic genes and high mutation rate following tissue culture.</title>
        <authorList>
            <person name="Rajewski A."/>
            <person name="Carter-House D."/>
            <person name="Stajich J."/>
            <person name="Litt A."/>
        </authorList>
    </citation>
    <scope>NUCLEOTIDE SEQUENCE [LARGE SCALE GENOMIC DNA]</scope>
    <source>
        <strain evidence="2">AR-01</strain>
    </source>
</reference>
<gene>
    <name evidence="2" type="ORF">HAX54_028267</name>
</gene>
<feature type="compositionally biased region" description="Basic residues" evidence="1">
    <location>
        <begin position="120"/>
        <end position="130"/>
    </location>
</feature>
<dbReference type="EMBL" id="JACEIK010003469">
    <property type="protein sequence ID" value="MCD9641821.1"/>
    <property type="molecule type" value="Genomic_DNA"/>
</dbReference>
<proteinExistence type="predicted"/>
<evidence type="ECO:0000256" key="1">
    <source>
        <dbReference type="SAM" id="MobiDB-lite"/>
    </source>
</evidence>